<dbReference type="GO" id="GO:0031267">
    <property type="term" value="F:small GTPase binding"/>
    <property type="evidence" value="ECO:0007669"/>
    <property type="project" value="TreeGrafter"/>
</dbReference>
<evidence type="ECO:0000313" key="4">
    <source>
        <dbReference type="Proteomes" id="UP001201163"/>
    </source>
</evidence>
<dbReference type="Gene3D" id="1.10.10.750">
    <property type="entry name" value="Ypt/Rab-GAP domain of gyp1p, domain 1"/>
    <property type="match status" value="1"/>
</dbReference>
<reference evidence="3" key="1">
    <citation type="submission" date="2022-01" db="EMBL/GenBank/DDBJ databases">
        <title>Comparative genomics reveals a dynamic genome evolution in the ectomycorrhizal milk-cap (Lactarius) mushrooms.</title>
        <authorList>
            <consortium name="DOE Joint Genome Institute"/>
            <person name="Lebreton A."/>
            <person name="Tang N."/>
            <person name="Kuo A."/>
            <person name="LaButti K."/>
            <person name="Drula E."/>
            <person name="Barry K."/>
            <person name="Clum A."/>
            <person name="Lipzen A."/>
            <person name="Mousain D."/>
            <person name="Ng V."/>
            <person name="Wang R."/>
            <person name="Wang X."/>
            <person name="Dai Y."/>
            <person name="Henrissat B."/>
            <person name="Grigoriev I.V."/>
            <person name="Guerin-Laguette A."/>
            <person name="Yu F."/>
            <person name="Martin F.M."/>
        </authorList>
    </citation>
    <scope>NUCLEOTIDE SEQUENCE</scope>
    <source>
        <strain evidence="3">QP</strain>
    </source>
</reference>
<dbReference type="PROSITE" id="PS50086">
    <property type="entry name" value="TBC_RABGAP"/>
    <property type="match status" value="1"/>
</dbReference>
<dbReference type="AlphaFoldDB" id="A0AAD4L8W8"/>
<keyword evidence="4" id="KW-1185">Reference proteome</keyword>
<protein>
    <submittedName>
        <fullName evidence="3">Rab-GTPase-TBC domain-containing protein</fullName>
    </submittedName>
</protein>
<feature type="compositionally biased region" description="Polar residues" evidence="1">
    <location>
        <begin position="20"/>
        <end position="30"/>
    </location>
</feature>
<dbReference type="InterPro" id="IPR000195">
    <property type="entry name" value="Rab-GAP-TBC_dom"/>
</dbReference>
<dbReference type="Gene3D" id="1.10.8.270">
    <property type="entry name" value="putative rabgap domain of human tbc1 domain family member 14 like domains"/>
    <property type="match status" value="1"/>
</dbReference>
<dbReference type="SUPFAM" id="SSF47923">
    <property type="entry name" value="Ypt/Rab-GAP domain of gyp1p"/>
    <property type="match status" value="1"/>
</dbReference>
<dbReference type="InterPro" id="IPR035969">
    <property type="entry name" value="Rab-GAP_TBC_sf"/>
</dbReference>
<gene>
    <name evidence="3" type="ORF">EDB92DRAFT_302610</name>
</gene>
<feature type="domain" description="Rab-GAP TBC" evidence="2">
    <location>
        <begin position="119"/>
        <end position="431"/>
    </location>
</feature>
<feature type="region of interest" description="Disordered" evidence="1">
    <location>
        <begin position="358"/>
        <end position="387"/>
    </location>
</feature>
<evidence type="ECO:0000313" key="3">
    <source>
        <dbReference type="EMBL" id="KAH8980184.1"/>
    </source>
</evidence>
<evidence type="ECO:0000256" key="1">
    <source>
        <dbReference type="SAM" id="MobiDB-lite"/>
    </source>
</evidence>
<feature type="compositionally biased region" description="Polar residues" evidence="1">
    <location>
        <begin position="42"/>
        <end position="63"/>
    </location>
</feature>
<dbReference type="Proteomes" id="UP001201163">
    <property type="component" value="Unassembled WGS sequence"/>
</dbReference>
<dbReference type="InterPro" id="IPR050302">
    <property type="entry name" value="Rab_GAP_TBC_domain"/>
</dbReference>
<dbReference type="Pfam" id="PF00566">
    <property type="entry name" value="RabGAP-TBC"/>
    <property type="match status" value="1"/>
</dbReference>
<comment type="caution">
    <text evidence="3">The sequence shown here is derived from an EMBL/GenBank/DDBJ whole genome shotgun (WGS) entry which is preliminary data.</text>
</comment>
<feature type="region of interest" description="Disordered" evidence="1">
    <location>
        <begin position="1"/>
        <end position="73"/>
    </location>
</feature>
<dbReference type="PANTHER" id="PTHR47219:SF9">
    <property type="entry name" value="GTPASE ACTIVATING PROTEIN AND CENTROSOME-ASSOCIATED, ISOFORM B"/>
    <property type="match status" value="1"/>
</dbReference>
<dbReference type="PANTHER" id="PTHR47219">
    <property type="entry name" value="RAB GTPASE-ACTIVATING PROTEIN 1-LIKE"/>
    <property type="match status" value="1"/>
</dbReference>
<feature type="compositionally biased region" description="Low complexity" evidence="1">
    <location>
        <begin position="365"/>
        <end position="374"/>
    </location>
</feature>
<name>A0AAD4L8W8_9AGAM</name>
<evidence type="ECO:0000259" key="2">
    <source>
        <dbReference type="PROSITE" id="PS50086"/>
    </source>
</evidence>
<sequence>MDTDFELVRPALSRPRVSEDSSANGKSSGSEGRPSFLRIDSPATSLTSGGASDTRSPVSTSASIVPPPSPGATTLTTVIPAATVEAHRALELKWVAVMAVTPSAVARKNKKIRRLLQEGVPASVRYQVWAHLADSRAKRIEGLYSQLGERGRVPAFADIQRDAQDCFAGDKRLAQPNGPLVSLLQSYLTMVPDIRYSKGLAFIAGQLLLQSPEEDAFWIFISLMDTHLRPYFSSNSVQLDIDASLFAKAVESCRSPGREEAVRRHGHRAHPRLSTVVHLALRRGASYGVFSESVGYFPERRRGFPLPHRARTRDMLPSHAARHPHRGGRARRPRAPTALPPLVLAQRAHRALKLVPHQGRRHPQAARQARGARSSARRRRVSRMPCGTGAAAAPGMGLLRWPSRYPAKVDHVLYLPRVFFLFSYIFMSFML</sequence>
<accession>A0AAD4L8W8</accession>
<dbReference type="GO" id="GO:0005096">
    <property type="term" value="F:GTPase activator activity"/>
    <property type="evidence" value="ECO:0007669"/>
    <property type="project" value="TreeGrafter"/>
</dbReference>
<dbReference type="EMBL" id="JAKELL010000142">
    <property type="protein sequence ID" value="KAH8980184.1"/>
    <property type="molecule type" value="Genomic_DNA"/>
</dbReference>
<proteinExistence type="predicted"/>
<organism evidence="3 4">
    <name type="scientific">Lactarius akahatsu</name>
    <dbReference type="NCBI Taxonomy" id="416441"/>
    <lineage>
        <taxon>Eukaryota</taxon>
        <taxon>Fungi</taxon>
        <taxon>Dikarya</taxon>
        <taxon>Basidiomycota</taxon>
        <taxon>Agaricomycotina</taxon>
        <taxon>Agaricomycetes</taxon>
        <taxon>Russulales</taxon>
        <taxon>Russulaceae</taxon>
        <taxon>Lactarius</taxon>
    </lineage>
</organism>